<evidence type="ECO:0000313" key="3">
    <source>
        <dbReference type="Proteomes" id="UP001500827"/>
    </source>
</evidence>
<dbReference type="RefSeq" id="WP_344699579.1">
    <property type="nucleotide sequence ID" value="NZ_BAABBM010000001.1"/>
</dbReference>
<evidence type="ECO:0000313" key="2">
    <source>
        <dbReference type="EMBL" id="GAA3901546.1"/>
    </source>
</evidence>
<evidence type="ECO:0000256" key="1">
    <source>
        <dbReference type="SAM" id="MobiDB-lite"/>
    </source>
</evidence>
<dbReference type="Proteomes" id="UP001500827">
    <property type="component" value="Unassembled WGS sequence"/>
</dbReference>
<dbReference type="Pfam" id="PF13975">
    <property type="entry name" value="gag-asp_proteas"/>
    <property type="match status" value="1"/>
</dbReference>
<dbReference type="InterPro" id="IPR001969">
    <property type="entry name" value="Aspartic_peptidase_AS"/>
</dbReference>
<dbReference type="InterPro" id="IPR021109">
    <property type="entry name" value="Peptidase_aspartic_dom_sf"/>
</dbReference>
<proteinExistence type="predicted"/>
<comment type="caution">
    <text evidence="2">The sequence shown here is derived from an EMBL/GenBank/DDBJ whole genome shotgun (WGS) entry which is preliminary data.</text>
</comment>
<sequence>MRELIFMIVAIGFLGSMASHVPSRRSSSSTQQIMVGNPPGDDASPKEQAPSPMDGSVQLQRDPNGHFYADVQINGTPVHMLVDTGATEIALSREDARSAGIATSIGMNDVVGEGADGSVHGEYVAIDRMSLGQKNAENMHAVVLNSGGQSLLGQSFLKQFASVEIHGDTMTLR</sequence>
<protein>
    <recommendedName>
        <fullName evidence="4">TIGR02281 family clan AA aspartic protease</fullName>
    </recommendedName>
</protein>
<dbReference type="EMBL" id="BAABBM010000001">
    <property type="protein sequence ID" value="GAA3901546.1"/>
    <property type="molecule type" value="Genomic_DNA"/>
</dbReference>
<reference evidence="3" key="1">
    <citation type="journal article" date="2019" name="Int. J. Syst. Evol. Microbiol.">
        <title>The Global Catalogue of Microorganisms (GCM) 10K type strain sequencing project: providing services to taxonomists for standard genome sequencing and annotation.</title>
        <authorList>
            <consortium name="The Broad Institute Genomics Platform"/>
            <consortium name="The Broad Institute Genome Sequencing Center for Infectious Disease"/>
            <person name="Wu L."/>
            <person name="Ma J."/>
        </authorList>
    </citation>
    <scope>NUCLEOTIDE SEQUENCE [LARGE SCALE GENOMIC DNA]</scope>
    <source>
        <strain evidence="3">JCM 17543</strain>
    </source>
</reference>
<organism evidence="2 3">
    <name type="scientific">Sphingomonas limnosediminicola</name>
    <dbReference type="NCBI Taxonomy" id="940133"/>
    <lineage>
        <taxon>Bacteria</taxon>
        <taxon>Pseudomonadati</taxon>
        <taxon>Pseudomonadota</taxon>
        <taxon>Alphaproteobacteria</taxon>
        <taxon>Sphingomonadales</taxon>
        <taxon>Sphingomonadaceae</taxon>
        <taxon>Sphingomonas</taxon>
    </lineage>
</organism>
<gene>
    <name evidence="2" type="ORF">GCM10022276_20370</name>
</gene>
<dbReference type="Gene3D" id="2.40.70.10">
    <property type="entry name" value="Acid Proteases"/>
    <property type="match status" value="1"/>
</dbReference>
<dbReference type="InterPro" id="IPR011969">
    <property type="entry name" value="Clan_AA_Asp_peptidase_C"/>
</dbReference>
<name>A0ABP7LLA8_9SPHN</name>
<keyword evidence="3" id="KW-1185">Reference proteome</keyword>
<dbReference type="NCBIfam" id="TIGR02281">
    <property type="entry name" value="clan_AA_DTGA"/>
    <property type="match status" value="1"/>
</dbReference>
<dbReference type="SUPFAM" id="SSF50630">
    <property type="entry name" value="Acid proteases"/>
    <property type="match status" value="1"/>
</dbReference>
<accession>A0ABP7LLA8</accession>
<dbReference type="PROSITE" id="PS00141">
    <property type="entry name" value="ASP_PROTEASE"/>
    <property type="match status" value="1"/>
</dbReference>
<dbReference type="CDD" id="cd05483">
    <property type="entry name" value="retropepsin_like_bacteria"/>
    <property type="match status" value="1"/>
</dbReference>
<dbReference type="InterPro" id="IPR034122">
    <property type="entry name" value="Retropepsin-like_bacterial"/>
</dbReference>
<evidence type="ECO:0008006" key="4">
    <source>
        <dbReference type="Google" id="ProtNLM"/>
    </source>
</evidence>
<feature type="region of interest" description="Disordered" evidence="1">
    <location>
        <begin position="20"/>
        <end position="59"/>
    </location>
</feature>